<dbReference type="PANTHER" id="PTHR13343:SF17">
    <property type="entry name" value="CELLULAR REPRESSOR OF E1A-STIMULATED GENES, ISOFORM A"/>
    <property type="match status" value="1"/>
</dbReference>
<dbReference type="Pfam" id="PF13883">
    <property type="entry name" value="CREG_beta-barrel"/>
    <property type="match status" value="1"/>
</dbReference>
<evidence type="ECO:0000313" key="3">
    <source>
        <dbReference type="Proteomes" id="UP000279384"/>
    </source>
</evidence>
<comment type="caution">
    <text evidence="2">The sequence shown here is derived from an EMBL/GenBank/DDBJ whole genome shotgun (WGS) entry which is preliminary data.</text>
</comment>
<name>A0A495BAM7_VOGIN</name>
<sequence length="214" mass="23027">MNIPVTDCLSLLHRCSSLALATQSQALPGYPFVTVLPFALDAAHRPWLLMSELAEHCRNVRADGRVSVLLQQGGADVLQGERMTLVGDLLAMSPDADTLARLLRYCPAFADYLALGDFHFFCLQPKRLRFIGGFGRMGWVDASDWAALPQLAAAQEQALLAALPPADATLQLLGLDVCGLDVLRDGVRQRLDFAAPANEATLLTTAQARLASAA</sequence>
<dbReference type="InterPro" id="IPR055343">
    <property type="entry name" value="CREG_beta-barrel"/>
</dbReference>
<accession>A0A495BAM7</accession>
<dbReference type="EMBL" id="RBID01000015">
    <property type="protein sequence ID" value="RKQ57937.1"/>
    <property type="molecule type" value="Genomic_DNA"/>
</dbReference>
<feature type="domain" description="CREG-like beta-barrel" evidence="1">
    <location>
        <begin position="11"/>
        <end position="146"/>
    </location>
</feature>
<dbReference type="InterPro" id="IPR012349">
    <property type="entry name" value="Split_barrel_FMN-bd"/>
</dbReference>
<dbReference type="AlphaFoldDB" id="A0A495BAM7"/>
<protein>
    <recommendedName>
        <fullName evidence="1">CREG-like beta-barrel domain-containing protein</fullName>
    </recommendedName>
</protein>
<reference evidence="2 3" key="1">
    <citation type="submission" date="2018-10" db="EMBL/GenBank/DDBJ databases">
        <title>Genomic Encyclopedia of Type Strains, Phase IV (KMG-IV): sequencing the most valuable type-strain genomes for metagenomic binning, comparative biology and taxonomic classification.</title>
        <authorList>
            <person name="Goeker M."/>
        </authorList>
    </citation>
    <scope>NUCLEOTIDE SEQUENCE [LARGE SCALE GENOMIC DNA]</scope>
    <source>
        <strain evidence="2 3">DSM 3303</strain>
    </source>
</reference>
<proteinExistence type="predicted"/>
<dbReference type="GO" id="GO:0005737">
    <property type="term" value="C:cytoplasm"/>
    <property type="evidence" value="ECO:0007669"/>
    <property type="project" value="UniProtKB-ARBA"/>
</dbReference>
<evidence type="ECO:0000313" key="2">
    <source>
        <dbReference type="EMBL" id="RKQ57937.1"/>
    </source>
</evidence>
<dbReference type="Proteomes" id="UP000279384">
    <property type="component" value="Unassembled WGS sequence"/>
</dbReference>
<organism evidence="2 3">
    <name type="scientific">Vogesella indigofera</name>
    <name type="common">Pseudomonas indigofera</name>
    <dbReference type="NCBI Taxonomy" id="45465"/>
    <lineage>
        <taxon>Bacteria</taxon>
        <taxon>Pseudomonadati</taxon>
        <taxon>Pseudomonadota</taxon>
        <taxon>Betaproteobacteria</taxon>
        <taxon>Neisseriales</taxon>
        <taxon>Chromobacteriaceae</taxon>
        <taxon>Vogesella</taxon>
    </lineage>
</organism>
<dbReference type="Gene3D" id="2.30.110.10">
    <property type="entry name" value="Electron Transport, Fmn-binding Protein, Chain A"/>
    <property type="match status" value="1"/>
</dbReference>
<dbReference type="RefSeq" id="WP_120810804.1">
    <property type="nucleotide sequence ID" value="NZ_RBID01000015.1"/>
</dbReference>
<dbReference type="PANTHER" id="PTHR13343">
    <property type="entry name" value="CREG1 PROTEIN"/>
    <property type="match status" value="1"/>
</dbReference>
<gene>
    <name evidence="2" type="ORF">C8E02_2245</name>
</gene>
<dbReference type="SUPFAM" id="SSF50475">
    <property type="entry name" value="FMN-binding split barrel"/>
    <property type="match status" value="1"/>
</dbReference>
<evidence type="ECO:0000259" key="1">
    <source>
        <dbReference type="Pfam" id="PF13883"/>
    </source>
</evidence>